<dbReference type="AlphaFoldDB" id="A0A1F8E454"/>
<sequence length="604" mass="65907">MSLEELEKKLYGLDRKEDAEHPAEAIQVKKERPRVASDWAAEDEAGKPAGQAKKGTAKWVVIGSLLAIAIVGSVAYYYISAFYKTKDLVFDAATVDAILIAQPFDITVTIENKSQVTLRDGRVFVTLPDGIIAMDAGTERQAIEDSVGDLSAGDMIERTYSVVVVKDEQSTKKLDVNFSYLPQKINTRFEREETLEVRVGQPAISLDFTTPQNVFSTENFDAGMRYRNISTVDFSNAQIRLIIPPKVAIKSASVKADIGDATWVVGQLKPQEEKEILVKGIFEGASQEFFELKSQVVVMINGREYVINEKTANIGIAASPLSLEIVANNDPAYVAKTDDTISYVLKYKNNTDVGLSDAIVVVKLRGEMFDMPSVRSRGSFNSITNVLTWNASAVPELKLIAPGAEGSVDFSIQTKQAYPIKRLFDKNYLLRVAGEINSPTVPYAVASDRTVGFAESEVKVGGNIELFAKVERLPGTPLPQANRASKYTITLTLKNYATDMRDIKILSSLQPGVTWTGNAKGSNGSVPVFNDRTGEIAWTIDKVVATKGVIGSPTEATFQIEITPNITQTGTIDVTKDFALTAVDDFTGAVITRQVRGLQTSGIK</sequence>
<gene>
    <name evidence="3" type="ORF">A2610_03295</name>
</gene>
<evidence type="ECO:0000313" key="3">
    <source>
        <dbReference type="EMBL" id="OGM95500.1"/>
    </source>
</evidence>
<evidence type="ECO:0008006" key="5">
    <source>
        <dbReference type="Google" id="ProtNLM"/>
    </source>
</evidence>
<feature type="transmembrane region" description="Helical" evidence="2">
    <location>
        <begin position="59"/>
        <end position="79"/>
    </location>
</feature>
<keyword evidence="2" id="KW-0812">Transmembrane</keyword>
<organism evidence="3 4">
    <name type="scientific">Candidatus Wolfebacteria bacterium RIFOXYD1_FULL_48_65</name>
    <dbReference type="NCBI Taxonomy" id="1802561"/>
    <lineage>
        <taxon>Bacteria</taxon>
        <taxon>Candidatus Wolfeibacteriota</taxon>
    </lineage>
</organism>
<comment type="caution">
    <text evidence="3">The sequence shown here is derived from an EMBL/GenBank/DDBJ whole genome shotgun (WGS) entry which is preliminary data.</text>
</comment>
<proteinExistence type="predicted"/>
<evidence type="ECO:0000256" key="2">
    <source>
        <dbReference type="SAM" id="Phobius"/>
    </source>
</evidence>
<feature type="region of interest" description="Disordered" evidence="1">
    <location>
        <begin position="14"/>
        <end position="50"/>
    </location>
</feature>
<evidence type="ECO:0000256" key="1">
    <source>
        <dbReference type="SAM" id="MobiDB-lite"/>
    </source>
</evidence>
<keyword evidence="2" id="KW-0472">Membrane</keyword>
<reference evidence="3 4" key="1">
    <citation type="journal article" date="2016" name="Nat. Commun.">
        <title>Thousands of microbial genomes shed light on interconnected biogeochemical processes in an aquifer system.</title>
        <authorList>
            <person name="Anantharaman K."/>
            <person name="Brown C.T."/>
            <person name="Hug L.A."/>
            <person name="Sharon I."/>
            <person name="Castelle C.J."/>
            <person name="Probst A.J."/>
            <person name="Thomas B.C."/>
            <person name="Singh A."/>
            <person name="Wilkins M.J."/>
            <person name="Karaoz U."/>
            <person name="Brodie E.L."/>
            <person name="Williams K.H."/>
            <person name="Hubbard S.S."/>
            <person name="Banfield J.F."/>
        </authorList>
    </citation>
    <scope>NUCLEOTIDE SEQUENCE [LARGE SCALE GENOMIC DNA]</scope>
</reference>
<accession>A0A1F8E454</accession>
<keyword evidence="2" id="KW-1133">Transmembrane helix</keyword>
<protein>
    <recommendedName>
        <fullName evidence="5">DUF11 domain-containing protein</fullName>
    </recommendedName>
</protein>
<name>A0A1F8E454_9BACT</name>
<evidence type="ECO:0000313" key="4">
    <source>
        <dbReference type="Proteomes" id="UP000179057"/>
    </source>
</evidence>
<dbReference type="EMBL" id="MGIV01000005">
    <property type="protein sequence ID" value="OGM95500.1"/>
    <property type="molecule type" value="Genomic_DNA"/>
</dbReference>
<dbReference type="Proteomes" id="UP000179057">
    <property type="component" value="Unassembled WGS sequence"/>
</dbReference>
<feature type="compositionally biased region" description="Basic and acidic residues" evidence="1">
    <location>
        <begin position="14"/>
        <end position="35"/>
    </location>
</feature>